<dbReference type="RefSeq" id="WP_039747341.1">
    <property type="nucleotide sequence ID" value="NZ_JTCM02000132.1"/>
</dbReference>
<evidence type="ECO:0000313" key="2">
    <source>
        <dbReference type="Proteomes" id="UP000031549"/>
    </source>
</evidence>
<reference evidence="1 2" key="1">
    <citation type="journal article" date="2015" name="Genome Announc.">
        <title>Draft Genome Sequence of Cyanobacterium Hassallia byssoidea Strain VB512170, Isolated from Monuments in India.</title>
        <authorList>
            <person name="Singh D."/>
            <person name="Chandrababunaidu M.M."/>
            <person name="Panda A."/>
            <person name="Sen D."/>
            <person name="Bhattacharyya S."/>
            <person name="Adhikary S.P."/>
            <person name="Tripathy S."/>
        </authorList>
    </citation>
    <scope>NUCLEOTIDE SEQUENCE [LARGE SCALE GENOMIC DNA]</scope>
    <source>
        <strain evidence="1 2">VB512170</strain>
    </source>
</reference>
<dbReference type="AlphaFoldDB" id="A0A846HHC8"/>
<gene>
    <name evidence="1" type="ORF">PI95_030775</name>
</gene>
<accession>A0A846HHC8</accession>
<keyword evidence="2" id="KW-1185">Reference proteome</keyword>
<dbReference type="EMBL" id="JTCM02000132">
    <property type="protein sequence ID" value="NEU76776.1"/>
    <property type="molecule type" value="Genomic_DNA"/>
</dbReference>
<organism evidence="1 2">
    <name type="scientific">Hassallia byssoidea VB512170</name>
    <dbReference type="NCBI Taxonomy" id="1304833"/>
    <lineage>
        <taxon>Bacteria</taxon>
        <taxon>Bacillati</taxon>
        <taxon>Cyanobacteriota</taxon>
        <taxon>Cyanophyceae</taxon>
        <taxon>Nostocales</taxon>
        <taxon>Tolypothrichaceae</taxon>
        <taxon>Hassallia</taxon>
    </lineage>
</organism>
<comment type="caution">
    <text evidence="1">The sequence shown here is derived from an EMBL/GenBank/DDBJ whole genome shotgun (WGS) entry which is preliminary data.</text>
</comment>
<name>A0A846HHC8_9CYAN</name>
<protein>
    <submittedName>
        <fullName evidence="1">Uncharacterized protein</fullName>
    </submittedName>
</protein>
<proteinExistence type="predicted"/>
<sequence>MSKPDFSSMTRAEFRQYILDHRDDTEALSIYLERFKSPDSKVFPAPQTIEDLENFPEIHREHLENKRNQA</sequence>
<dbReference type="InterPro" id="IPR054053">
    <property type="entry name" value="DUF6887"/>
</dbReference>
<evidence type="ECO:0000313" key="1">
    <source>
        <dbReference type="EMBL" id="NEU76776.1"/>
    </source>
</evidence>
<dbReference type="Proteomes" id="UP000031549">
    <property type="component" value="Unassembled WGS sequence"/>
</dbReference>
<dbReference type="Pfam" id="PF21826">
    <property type="entry name" value="DUF6887"/>
    <property type="match status" value="1"/>
</dbReference>